<dbReference type="InterPro" id="IPR014729">
    <property type="entry name" value="Rossmann-like_a/b/a_fold"/>
</dbReference>
<evidence type="ECO:0000256" key="4">
    <source>
        <dbReference type="ARBA" id="ARBA00022741"/>
    </source>
</evidence>
<dbReference type="PANTHER" id="PTHR23090">
    <property type="entry name" value="NH 3 /GLUTAMINE-DEPENDENT NAD + SYNTHETASE"/>
    <property type="match status" value="1"/>
</dbReference>
<dbReference type="GO" id="GO:0046872">
    <property type="term" value="F:metal ion binding"/>
    <property type="evidence" value="ECO:0007669"/>
    <property type="project" value="UniProtKB-KW"/>
</dbReference>
<comment type="function">
    <text evidence="8">Catalyzes the ATP-dependent amidation of deamido-NAD to form NAD. Uses ammonia as a nitrogen source.</text>
</comment>
<feature type="binding site" evidence="8">
    <location>
        <position position="216"/>
    </location>
    <ligand>
        <name>deamido-NAD(+)</name>
        <dbReference type="ChEBI" id="CHEBI:58437"/>
        <note>ligand shared between two neighboring subunits</note>
    </ligand>
</feature>
<feature type="binding site" description="in other chain" evidence="8">
    <location>
        <position position="209"/>
    </location>
    <ligand>
        <name>deamido-NAD(+)</name>
        <dbReference type="ChEBI" id="CHEBI:58437"/>
        <note>ligand shared between two neighboring subunits</note>
    </ligand>
</feature>
<feature type="binding site" evidence="8">
    <location>
        <position position="45"/>
    </location>
    <ligand>
        <name>Mg(2+)</name>
        <dbReference type="ChEBI" id="CHEBI:18420"/>
    </ligand>
</feature>
<dbReference type="Pfam" id="PF02540">
    <property type="entry name" value="NAD_synthase"/>
    <property type="match status" value="2"/>
</dbReference>
<evidence type="ECO:0000313" key="12">
    <source>
        <dbReference type="EMBL" id="PWB76162.1"/>
    </source>
</evidence>
<evidence type="ECO:0000259" key="11">
    <source>
        <dbReference type="Pfam" id="PF02540"/>
    </source>
</evidence>
<dbReference type="AlphaFoldDB" id="A0A855XCP5"/>
<dbReference type="UniPathway" id="UPA00253">
    <property type="reaction ID" value="UER00333"/>
</dbReference>
<dbReference type="Gene3D" id="3.40.50.620">
    <property type="entry name" value="HUPs"/>
    <property type="match status" value="1"/>
</dbReference>
<evidence type="ECO:0000256" key="8">
    <source>
        <dbReference type="HAMAP-Rule" id="MF_00193"/>
    </source>
</evidence>
<dbReference type="SUPFAM" id="SSF52402">
    <property type="entry name" value="Adenine nucleotide alpha hydrolases-like"/>
    <property type="match status" value="1"/>
</dbReference>
<dbReference type="NCBIfam" id="TIGR00552">
    <property type="entry name" value="nadE"/>
    <property type="match status" value="1"/>
</dbReference>
<reference evidence="12 13" key="1">
    <citation type="journal article" date="2018" name="ISME J.">
        <title>A methanotrophic archaeon couples anaerobic oxidation of methane to Fe(III) reduction.</title>
        <authorList>
            <person name="Cai C."/>
            <person name="Leu A.O."/>
            <person name="Xie G.J."/>
            <person name="Guo J."/>
            <person name="Feng Y."/>
            <person name="Zhao J.X."/>
            <person name="Tyson G.W."/>
            <person name="Yuan Z."/>
            <person name="Hu S."/>
        </authorList>
    </citation>
    <scope>NUCLEOTIDE SEQUENCE [LARGE SCALE GENOMIC DNA]</scope>
    <source>
        <strain evidence="12">FeB_12</strain>
    </source>
</reference>
<dbReference type="EMBL" id="PQAP01000004">
    <property type="protein sequence ID" value="PWB76162.1"/>
    <property type="molecule type" value="Genomic_DNA"/>
</dbReference>
<comment type="caution">
    <text evidence="12">The sequence shown here is derived from an EMBL/GenBank/DDBJ whole genome shotgun (WGS) entry which is preliminary data.</text>
</comment>
<keyword evidence="6 8" id="KW-0460">Magnesium</keyword>
<dbReference type="HAMAP" id="MF_00193">
    <property type="entry name" value="NadE_ammonia_dep"/>
    <property type="match status" value="1"/>
</dbReference>
<keyword evidence="4 8" id="KW-0547">Nucleotide-binding</keyword>
<comment type="similarity">
    <text evidence="1 8 9">Belongs to the NAD synthetase family.</text>
</comment>
<feature type="domain" description="NAD/GMP synthase" evidence="11">
    <location>
        <begin position="166"/>
        <end position="298"/>
    </location>
</feature>
<keyword evidence="2 8" id="KW-0436">Ligase</keyword>
<dbReference type="InterPro" id="IPR022926">
    <property type="entry name" value="NH(3)-dep_NAD(+)_synth"/>
</dbReference>
<feature type="binding site" evidence="8">
    <location>
        <position position="196"/>
    </location>
    <ligand>
        <name>ATP</name>
        <dbReference type="ChEBI" id="CHEBI:30616"/>
    </ligand>
</feature>
<dbReference type="GO" id="GO:0005737">
    <property type="term" value="C:cytoplasm"/>
    <property type="evidence" value="ECO:0007669"/>
    <property type="project" value="InterPro"/>
</dbReference>
<comment type="catalytic activity">
    <reaction evidence="8 10">
        <text>deamido-NAD(+) + NH4(+) + ATP = AMP + diphosphate + NAD(+) + H(+)</text>
        <dbReference type="Rhea" id="RHEA:21188"/>
        <dbReference type="ChEBI" id="CHEBI:15378"/>
        <dbReference type="ChEBI" id="CHEBI:28938"/>
        <dbReference type="ChEBI" id="CHEBI:30616"/>
        <dbReference type="ChEBI" id="CHEBI:33019"/>
        <dbReference type="ChEBI" id="CHEBI:57540"/>
        <dbReference type="ChEBI" id="CHEBI:58437"/>
        <dbReference type="ChEBI" id="CHEBI:456215"/>
        <dbReference type="EC" id="6.3.1.5"/>
    </reaction>
</comment>
<feature type="binding site" evidence="8">
    <location>
        <position position="247"/>
    </location>
    <ligand>
        <name>ATP</name>
        <dbReference type="ChEBI" id="CHEBI:30616"/>
    </ligand>
</feature>
<evidence type="ECO:0000256" key="5">
    <source>
        <dbReference type="ARBA" id="ARBA00022840"/>
    </source>
</evidence>
<dbReference type="InterPro" id="IPR022310">
    <property type="entry name" value="NAD/GMP_synthase"/>
</dbReference>
<dbReference type="CDD" id="cd00553">
    <property type="entry name" value="NAD_synthase"/>
    <property type="match status" value="1"/>
</dbReference>
<keyword evidence="3 8" id="KW-0479">Metal-binding</keyword>
<evidence type="ECO:0000256" key="3">
    <source>
        <dbReference type="ARBA" id="ARBA00022723"/>
    </source>
</evidence>
<gene>
    <name evidence="8 12" type="primary">nadE</name>
    <name evidence="12" type="ORF">C3F09_01025</name>
</gene>
<feature type="domain" description="NAD/GMP synthase" evidence="11">
    <location>
        <begin position="16"/>
        <end position="98"/>
    </location>
</feature>
<keyword evidence="7 8" id="KW-0520">NAD</keyword>
<evidence type="ECO:0000256" key="2">
    <source>
        <dbReference type="ARBA" id="ARBA00022598"/>
    </source>
</evidence>
<comment type="pathway">
    <text evidence="8">Cofactor biosynthesis; NAD(+) biosynthesis; NAD(+) from deamido-NAD(+) (ammonia route): step 1/1.</text>
</comment>
<keyword evidence="5 8" id="KW-0067">ATP-binding</keyword>
<comment type="caution">
    <text evidence="8">Lacks conserved residue(s) required for the propagation of feature annotation.</text>
</comment>
<dbReference type="PANTHER" id="PTHR23090:SF9">
    <property type="entry name" value="GLUTAMINE-DEPENDENT NAD(+) SYNTHETASE"/>
    <property type="match status" value="1"/>
</dbReference>
<sequence>MEFTKDSLKIDAAAVTEQLCQTIRTQIRTRLHKTGAVVGVSGGIDSTVCAALCARALGPERVVGIMMPEKDSSPLSEQLARKLAAQFGFQAIKEDISGGLAGLGCYERRDEAIRSVFPEFDPSWSAKITIPTNILEKDTFNFFHLTIENKSGESRTKRMPLAAYLQVVASSNLKQRLRMTTLYYHAEKRNWAVIGTGNKDEHEQGFFVKYGDGGADLKPIAHLFKIQVYQLAEYLKVPREIIDRTPTTDTYSAEVTQEEFFFGLDFYKMDMLWYALEHKVPAEKAAEVLGLTVEQVRHGYANIERKVNATEYLKLPPLHAV</sequence>
<accession>A0A855XCP5</accession>
<evidence type="ECO:0000256" key="10">
    <source>
        <dbReference type="RuleBase" id="RU003812"/>
    </source>
</evidence>
<dbReference type="EC" id="6.3.1.5" evidence="8 10"/>
<feature type="binding site" description="in other chain" evidence="8">
    <location>
        <position position="176"/>
    </location>
    <ligand>
        <name>deamido-NAD(+)</name>
        <dbReference type="ChEBI" id="CHEBI:58437"/>
        <note>ligand shared between two neighboring subunits</note>
    </ligand>
</feature>
<dbReference type="GO" id="GO:0003952">
    <property type="term" value="F:NAD+ synthase (glutamine-hydrolyzing) activity"/>
    <property type="evidence" value="ECO:0007669"/>
    <property type="project" value="InterPro"/>
</dbReference>
<protein>
    <recommendedName>
        <fullName evidence="8 10">NH(3)-dependent NAD(+) synthetase</fullName>
        <ecNumber evidence="8 10">6.3.1.5</ecNumber>
    </recommendedName>
</protein>
<feature type="binding site" evidence="8">
    <location>
        <position position="225"/>
    </location>
    <ligand>
        <name>ATP</name>
        <dbReference type="ChEBI" id="CHEBI:30616"/>
    </ligand>
</feature>
<comment type="subunit">
    <text evidence="8">Homodimer.</text>
</comment>
<feature type="binding site" evidence="8">
    <location>
        <position position="201"/>
    </location>
    <ligand>
        <name>Mg(2+)</name>
        <dbReference type="ChEBI" id="CHEBI:18420"/>
    </ligand>
</feature>
<dbReference type="GO" id="GO:0008795">
    <property type="term" value="F:NAD+ synthase activity"/>
    <property type="evidence" value="ECO:0007669"/>
    <property type="project" value="UniProtKB-UniRule"/>
</dbReference>
<evidence type="ECO:0000256" key="1">
    <source>
        <dbReference type="ARBA" id="ARBA00005859"/>
    </source>
</evidence>
<evidence type="ECO:0000256" key="6">
    <source>
        <dbReference type="ARBA" id="ARBA00022842"/>
    </source>
</evidence>
<evidence type="ECO:0000313" key="13">
    <source>
        <dbReference type="Proteomes" id="UP000250918"/>
    </source>
</evidence>
<dbReference type="GO" id="GO:0009435">
    <property type="term" value="P:NAD+ biosynthetic process"/>
    <property type="evidence" value="ECO:0007669"/>
    <property type="project" value="UniProtKB-UniRule"/>
</dbReference>
<dbReference type="Proteomes" id="UP000250918">
    <property type="component" value="Unassembled WGS sequence"/>
</dbReference>
<evidence type="ECO:0000256" key="9">
    <source>
        <dbReference type="RuleBase" id="RU003811"/>
    </source>
</evidence>
<name>A0A855XCP5_9BACT</name>
<dbReference type="NCBIfam" id="NF002048">
    <property type="entry name" value="PRK00876.1"/>
    <property type="match status" value="1"/>
</dbReference>
<proteinExistence type="inferred from homology"/>
<feature type="binding site" evidence="8">
    <location>
        <begin position="39"/>
        <end position="46"/>
    </location>
    <ligand>
        <name>ATP</name>
        <dbReference type="ChEBI" id="CHEBI:30616"/>
    </ligand>
</feature>
<organism evidence="12 13">
    <name type="scientific">candidate division GN15 bacterium</name>
    <dbReference type="NCBI Taxonomy" id="2072418"/>
    <lineage>
        <taxon>Bacteria</taxon>
        <taxon>candidate division GN15</taxon>
    </lineage>
</organism>
<dbReference type="GO" id="GO:0004359">
    <property type="term" value="F:glutaminase activity"/>
    <property type="evidence" value="ECO:0007669"/>
    <property type="project" value="InterPro"/>
</dbReference>
<dbReference type="InterPro" id="IPR003694">
    <property type="entry name" value="NAD_synthase"/>
</dbReference>
<dbReference type="GO" id="GO:0005524">
    <property type="term" value="F:ATP binding"/>
    <property type="evidence" value="ECO:0007669"/>
    <property type="project" value="UniProtKB-UniRule"/>
</dbReference>
<evidence type="ECO:0000256" key="7">
    <source>
        <dbReference type="ARBA" id="ARBA00023027"/>
    </source>
</evidence>